<feature type="domain" description="NIF system FeS cluster assembly NifU C-terminal" evidence="2">
    <location>
        <begin position="15"/>
        <end position="78"/>
    </location>
</feature>
<evidence type="ECO:0000313" key="4">
    <source>
        <dbReference type="Proteomes" id="UP000234639"/>
    </source>
</evidence>
<dbReference type="EMBL" id="PKHU01000004">
    <property type="protein sequence ID" value="PKZ29218.1"/>
    <property type="molecule type" value="Genomic_DNA"/>
</dbReference>
<dbReference type="GO" id="GO:0051536">
    <property type="term" value="F:iron-sulfur cluster binding"/>
    <property type="evidence" value="ECO:0007669"/>
    <property type="project" value="InterPro"/>
</dbReference>
<dbReference type="AlphaFoldDB" id="A0A2I1NA23"/>
<evidence type="ECO:0000259" key="2">
    <source>
        <dbReference type="Pfam" id="PF01106"/>
    </source>
</evidence>
<dbReference type="InterPro" id="IPR001075">
    <property type="entry name" value="NIF_FeS_clus_asmbl_NifU_C"/>
</dbReference>
<name>A0A2I1NA23_9BACT</name>
<dbReference type="RefSeq" id="WP_101637247.1">
    <property type="nucleotide sequence ID" value="NZ_JAPXGV010000002.1"/>
</dbReference>
<evidence type="ECO:0000313" key="3">
    <source>
        <dbReference type="EMBL" id="PKZ29218.1"/>
    </source>
</evidence>
<dbReference type="GO" id="GO:0005506">
    <property type="term" value="F:iron ion binding"/>
    <property type="evidence" value="ECO:0007669"/>
    <property type="project" value="InterPro"/>
</dbReference>
<dbReference type="InterPro" id="IPR034904">
    <property type="entry name" value="FSCA_dom_sf"/>
</dbReference>
<accession>A0A2I1NA23</accession>
<sequence>MLPFSDEELIDPVLESLQVVAPMLERDGGGLKLLGIKNGIVYVRLTGHCHGCPASDQTLKYAIERQLKIDIHPDLSVVNIPIGEDFNIDKL</sequence>
<comment type="similarity">
    <text evidence="1">Belongs to the NifU family.</text>
</comment>
<dbReference type="PANTHER" id="PTHR11178">
    <property type="entry name" value="IRON-SULFUR CLUSTER SCAFFOLD PROTEIN NFU-RELATED"/>
    <property type="match status" value="1"/>
</dbReference>
<dbReference type="Pfam" id="PF01106">
    <property type="entry name" value="NifU"/>
    <property type="match status" value="1"/>
</dbReference>
<dbReference type="Gene3D" id="3.30.300.130">
    <property type="entry name" value="Fe-S cluster assembly (FSCA)"/>
    <property type="match status" value="1"/>
</dbReference>
<reference evidence="3 4" key="1">
    <citation type="submission" date="2017-12" db="EMBL/GenBank/DDBJ databases">
        <title>Phylogenetic diversity of female urinary microbiome.</title>
        <authorList>
            <person name="Thomas-White K."/>
            <person name="Wolfe A.J."/>
        </authorList>
    </citation>
    <scope>NUCLEOTIDE SEQUENCE [LARGE SCALE GENOMIC DNA]</scope>
    <source>
        <strain evidence="3 4">UMB0112</strain>
    </source>
</reference>
<dbReference type="Proteomes" id="UP000234639">
    <property type="component" value="Unassembled WGS sequence"/>
</dbReference>
<dbReference type="PANTHER" id="PTHR11178:SF1">
    <property type="entry name" value="NFU1 IRON-SULFUR CLUSTER SCAFFOLD HOMOLOG, MITOCHONDRIAL"/>
    <property type="match status" value="1"/>
</dbReference>
<dbReference type="SUPFAM" id="SSF117916">
    <property type="entry name" value="Fe-S cluster assembly (FSCA) domain-like"/>
    <property type="match status" value="1"/>
</dbReference>
<gene>
    <name evidence="3" type="ORF">CYJ41_05095</name>
</gene>
<organism evidence="3 4">
    <name type="scientific">Campylobacter ureolyticus</name>
    <dbReference type="NCBI Taxonomy" id="827"/>
    <lineage>
        <taxon>Bacteria</taxon>
        <taxon>Pseudomonadati</taxon>
        <taxon>Campylobacterota</taxon>
        <taxon>Epsilonproteobacteria</taxon>
        <taxon>Campylobacterales</taxon>
        <taxon>Campylobacteraceae</taxon>
        <taxon>Campylobacter</taxon>
    </lineage>
</organism>
<proteinExistence type="inferred from homology"/>
<dbReference type="GO" id="GO:0016226">
    <property type="term" value="P:iron-sulfur cluster assembly"/>
    <property type="evidence" value="ECO:0007669"/>
    <property type="project" value="InterPro"/>
</dbReference>
<comment type="caution">
    <text evidence="3">The sequence shown here is derived from an EMBL/GenBank/DDBJ whole genome shotgun (WGS) entry which is preliminary data.</text>
</comment>
<evidence type="ECO:0000256" key="1">
    <source>
        <dbReference type="ARBA" id="ARBA00006420"/>
    </source>
</evidence>
<protein>
    <recommendedName>
        <fullName evidence="2">NIF system FeS cluster assembly NifU C-terminal domain-containing protein</fullName>
    </recommendedName>
</protein>